<comment type="caution">
    <text evidence="5">The sequence shown here is derived from an EMBL/GenBank/DDBJ whole genome shotgun (WGS) entry which is preliminary data.</text>
</comment>
<dbReference type="InterPro" id="IPR056703">
    <property type="entry name" value="DUF7801"/>
</dbReference>
<dbReference type="Proteomes" id="UP000603453">
    <property type="component" value="Unassembled WGS sequence"/>
</dbReference>
<feature type="coiled-coil region" evidence="1">
    <location>
        <begin position="492"/>
        <end position="519"/>
    </location>
</feature>
<sequence length="590" mass="69000">MPTLRESRTPNIPHRSPFRIRDSQMSKMQHVSNADRWSFSMELVNMWNMKPLETFNEKRNEQSENLFSSGNLLTQLLVSQAILDSNEFQILSFEKLDKLKKQYVELHEHIKNITKSIHLENRIKNISKSLANVNLKNSRNSILYLENQRQDNDHKISQLTSQLEDMKSKEIAMKKTILQHTAGVLSKGIQKIESAPQTSTFSSHYHDKAILLDSELDQISNRVDFLLSRYCSYTRSVPDSSVEKISLLDQHLSQQKHSLKEGKSHKADQIKGQLIEIEHERNSLLSKLVDLEIKSTKMLATLSSYSNRQRALKLESLQYKGESIELQIWDRLRKMDADTGQNIPTPKQDPRYEQQLKDQSEFYTNSIQQQTELLEKNSRMCDQLQIDCSKLKSVKLGLDNLVREKSRILDDKDNQISRLNADLRTRQHQAQKANNAPYRPENRDEKEKMKKQFLEKEARWTEHTHNMEDRFDELLEDFDKLTNTAIEFDSSRMKFDRTIDNLNGKINKLEVELLDEKVHKIGYSQGESPTTASLRKEFRLLVAEMKNTHQTRMDREAQEIHRLQSQLEELQNTGSNKYVRSNTMAIQTDL</sequence>
<evidence type="ECO:0000256" key="2">
    <source>
        <dbReference type="SAM" id="MobiDB-lite"/>
    </source>
</evidence>
<organism evidence="5 6">
    <name type="scientific">Mucor saturninus</name>
    <dbReference type="NCBI Taxonomy" id="64648"/>
    <lineage>
        <taxon>Eukaryota</taxon>
        <taxon>Fungi</taxon>
        <taxon>Fungi incertae sedis</taxon>
        <taxon>Mucoromycota</taxon>
        <taxon>Mucoromycotina</taxon>
        <taxon>Mucoromycetes</taxon>
        <taxon>Mucorales</taxon>
        <taxon>Mucorineae</taxon>
        <taxon>Mucoraceae</taxon>
        <taxon>Mucor</taxon>
    </lineage>
</organism>
<accession>A0A8H7RMY9</accession>
<dbReference type="OrthoDB" id="5569911at2759"/>
<evidence type="ECO:0000313" key="5">
    <source>
        <dbReference type="EMBL" id="KAG2213405.1"/>
    </source>
</evidence>
<keyword evidence="6" id="KW-1185">Reference proteome</keyword>
<feature type="region of interest" description="Disordered" evidence="2">
    <location>
        <begin position="426"/>
        <end position="446"/>
    </location>
</feature>
<name>A0A8H7RMY9_9FUNG</name>
<dbReference type="InterPro" id="IPR029191">
    <property type="entry name" value="Uds1"/>
</dbReference>
<protein>
    <recommendedName>
        <fullName evidence="7">Up-regulated during septation protein 1 domain-containing protein</fullName>
    </recommendedName>
</protein>
<evidence type="ECO:0000259" key="3">
    <source>
        <dbReference type="Pfam" id="PF15456"/>
    </source>
</evidence>
<dbReference type="EMBL" id="JAEPRD010000003">
    <property type="protein sequence ID" value="KAG2213405.1"/>
    <property type="molecule type" value="Genomic_DNA"/>
</dbReference>
<feature type="domain" description="Up-regulated during septation protein 1" evidence="3">
    <location>
        <begin position="75"/>
        <end position="186"/>
    </location>
</feature>
<keyword evidence="1" id="KW-0175">Coiled coil</keyword>
<evidence type="ECO:0000256" key="1">
    <source>
        <dbReference type="SAM" id="Coils"/>
    </source>
</evidence>
<dbReference type="Pfam" id="PF15456">
    <property type="entry name" value="Uds1"/>
    <property type="match status" value="1"/>
</dbReference>
<evidence type="ECO:0000259" key="4">
    <source>
        <dbReference type="Pfam" id="PF25078"/>
    </source>
</evidence>
<proteinExistence type="predicted"/>
<dbReference type="AlphaFoldDB" id="A0A8H7RMY9"/>
<evidence type="ECO:0000313" key="6">
    <source>
        <dbReference type="Proteomes" id="UP000603453"/>
    </source>
</evidence>
<feature type="coiled-coil region" evidence="1">
    <location>
        <begin position="546"/>
        <end position="573"/>
    </location>
</feature>
<gene>
    <name evidence="5" type="ORF">INT47_009078</name>
</gene>
<reference evidence="5" key="1">
    <citation type="submission" date="2020-12" db="EMBL/GenBank/DDBJ databases">
        <title>Metabolic potential, ecology and presence of endohyphal bacteria is reflected in genomic diversity of Mucoromycotina.</title>
        <authorList>
            <person name="Muszewska A."/>
            <person name="Okrasinska A."/>
            <person name="Steczkiewicz K."/>
            <person name="Drgas O."/>
            <person name="Orlowska M."/>
            <person name="Perlinska-Lenart U."/>
            <person name="Aleksandrzak-Piekarczyk T."/>
            <person name="Szatraj K."/>
            <person name="Zielenkiewicz U."/>
            <person name="Pilsyk S."/>
            <person name="Malc E."/>
            <person name="Mieczkowski P."/>
            <person name="Kruszewska J.S."/>
            <person name="Biernat P."/>
            <person name="Pawlowska J."/>
        </authorList>
    </citation>
    <scope>NUCLEOTIDE SEQUENCE</scope>
    <source>
        <strain evidence="5">WA0000017839</strain>
    </source>
</reference>
<evidence type="ECO:0008006" key="7">
    <source>
        <dbReference type="Google" id="ProtNLM"/>
    </source>
</evidence>
<dbReference type="Pfam" id="PF25078">
    <property type="entry name" value="DUF7801"/>
    <property type="match status" value="1"/>
</dbReference>
<feature type="domain" description="DUF7801" evidence="4">
    <location>
        <begin position="450"/>
        <end position="522"/>
    </location>
</feature>